<dbReference type="Gene3D" id="3.60.10.10">
    <property type="entry name" value="Endonuclease/exonuclease/phosphatase"/>
    <property type="match status" value="1"/>
</dbReference>
<dbReference type="Proteomes" id="UP001268542">
    <property type="component" value="Unassembled WGS sequence"/>
</dbReference>
<dbReference type="PANTHER" id="PTHR14859">
    <property type="entry name" value="CALCOFLUOR WHITE HYPERSENSITIVE PROTEIN PRECURSOR"/>
    <property type="match status" value="1"/>
</dbReference>
<keyword evidence="2" id="KW-0540">Nuclease</keyword>
<reference evidence="2 3" key="1">
    <citation type="submission" date="2023-08" db="EMBL/GenBank/DDBJ databases">
        <title>Nocardioides seae sp. nov., a bacterium isolated from a soil.</title>
        <authorList>
            <person name="Wang X."/>
        </authorList>
    </citation>
    <scope>NUCLEOTIDE SEQUENCE [LARGE SCALE GENOMIC DNA]</scope>
    <source>
        <strain evidence="2 3">YZH12</strain>
    </source>
</reference>
<dbReference type="SUPFAM" id="SSF56219">
    <property type="entry name" value="DNase I-like"/>
    <property type="match status" value="1"/>
</dbReference>
<dbReference type="PANTHER" id="PTHR14859:SF1">
    <property type="entry name" value="PGAP2-INTERACTING PROTEIN"/>
    <property type="match status" value="1"/>
</dbReference>
<evidence type="ECO:0000259" key="1">
    <source>
        <dbReference type="Pfam" id="PF03372"/>
    </source>
</evidence>
<name>A0ABU3PRS2_9ACTN</name>
<evidence type="ECO:0000313" key="3">
    <source>
        <dbReference type="Proteomes" id="UP001268542"/>
    </source>
</evidence>
<protein>
    <submittedName>
        <fullName evidence="2">Endonuclease/exonuclease/phosphatase family protein</fullName>
    </submittedName>
</protein>
<dbReference type="InterPro" id="IPR036691">
    <property type="entry name" value="Endo/exonu/phosph_ase_sf"/>
</dbReference>
<proteinExistence type="predicted"/>
<dbReference type="InterPro" id="IPR005135">
    <property type="entry name" value="Endo/exonuclease/phosphatase"/>
</dbReference>
<keyword evidence="3" id="KW-1185">Reference proteome</keyword>
<dbReference type="RefSeq" id="WP_315731007.1">
    <property type="nucleotide sequence ID" value="NZ_JAVYII010000001.1"/>
</dbReference>
<comment type="caution">
    <text evidence="2">The sequence shown here is derived from an EMBL/GenBank/DDBJ whole genome shotgun (WGS) entry which is preliminary data.</text>
</comment>
<evidence type="ECO:0000313" key="2">
    <source>
        <dbReference type="EMBL" id="MDT9591924.1"/>
    </source>
</evidence>
<sequence>MAPLLGIATANAASGRDGRGGLGPAGWERWSRAAAGLDVDVLAVQEVDHLLPRSGEVDQTSVLAEHLRAGGPVWTSRFAAAVHGTPGSAATFRAAGPAAGERPGEPSYGVALLSRHPVREWRELRVPPSRLRLPVPLPRGAGARVVWVPDEPRVALAARVAAPGADVTIVTTHLSFSPLHARAQLRALARWCRDLPRPLVLLGDLNLPARWVTGPTGAAPALLAPTHPARRPRTQLDHVLLDDPAGELVVEAAGTRRLGESDHLAVRVLLGRGDGGDVRPGAPRS</sequence>
<accession>A0ABU3PRS2</accession>
<gene>
    <name evidence="2" type="ORF">RDV89_02515</name>
</gene>
<dbReference type="InterPro" id="IPR051916">
    <property type="entry name" value="GPI-anchor_lipid_remodeler"/>
</dbReference>
<organism evidence="2 3">
    <name type="scientific">Nocardioides imazamoxiresistens</name>
    <dbReference type="NCBI Taxonomy" id="3231893"/>
    <lineage>
        <taxon>Bacteria</taxon>
        <taxon>Bacillati</taxon>
        <taxon>Actinomycetota</taxon>
        <taxon>Actinomycetes</taxon>
        <taxon>Propionibacteriales</taxon>
        <taxon>Nocardioidaceae</taxon>
        <taxon>Nocardioides</taxon>
    </lineage>
</organism>
<keyword evidence="2" id="KW-0255">Endonuclease</keyword>
<feature type="domain" description="Endonuclease/exonuclease/phosphatase" evidence="1">
    <location>
        <begin position="37"/>
        <end position="263"/>
    </location>
</feature>
<dbReference type="Pfam" id="PF03372">
    <property type="entry name" value="Exo_endo_phos"/>
    <property type="match status" value="1"/>
</dbReference>
<dbReference type="GO" id="GO:0004519">
    <property type="term" value="F:endonuclease activity"/>
    <property type="evidence" value="ECO:0007669"/>
    <property type="project" value="UniProtKB-KW"/>
</dbReference>
<keyword evidence="2" id="KW-0378">Hydrolase</keyword>
<dbReference type="EMBL" id="JAVYII010000001">
    <property type="protein sequence ID" value="MDT9591924.1"/>
    <property type="molecule type" value="Genomic_DNA"/>
</dbReference>